<feature type="transmembrane region" description="Helical" evidence="8">
    <location>
        <begin position="332"/>
        <end position="350"/>
    </location>
</feature>
<evidence type="ECO:0000256" key="3">
    <source>
        <dbReference type="ARBA" id="ARBA00022448"/>
    </source>
</evidence>
<dbReference type="PROSITE" id="PS50850">
    <property type="entry name" value="MFS"/>
    <property type="match status" value="1"/>
</dbReference>
<feature type="transmembrane region" description="Helical" evidence="8">
    <location>
        <begin position="472"/>
        <end position="497"/>
    </location>
</feature>
<reference evidence="10" key="1">
    <citation type="submission" date="2006-04" db="EMBL/GenBank/DDBJ databases">
        <authorList>
            <person name="Seshadri R."/>
            <person name="Federici B.A."/>
        </authorList>
    </citation>
    <scope>NUCLEOTIDE SEQUENCE [LARGE SCALE GENOMIC DNA]</scope>
</reference>
<accession>A8PMU8</accession>
<evidence type="ECO:0000256" key="5">
    <source>
        <dbReference type="ARBA" id="ARBA00022692"/>
    </source>
</evidence>
<name>A8PMU8_9COXI</name>
<dbReference type="InterPro" id="IPR004638">
    <property type="entry name" value="EmrB-like"/>
</dbReference>
<feature type="transmembrane region" description="Helical" evidence="8">
    <location>
        <begin position="48"/>
        <end position="67"/>
    </location>
</feature>
<protein>
    <submittedName>
        <fullName evidence="10">Transporter</fullName>
    </submittedName>
</protein>
<feature type="transmembrane region" description="Helical" evidence="8">
    <location>
        <begin position="268"/>
        <end position="289"/>
    </location>
</feature>
<dbReference type="RefSeq" id="WP_006034918.1">
    <property type="nucleotide sequence ID" value="NZ_AAQJ02000001.1"/>
</dbReference>
<organism evidence="10 11">
    <name type="scientific">Rickettsiella grylli</name>
    <dbReference type="NCBI Taxonomy" id="59196"/>
    <lineage>
        <taxon>Bacteria</taxon>
        <taxon>Pseudomonadati</taxon>
        <taxon>Pseudomonadota</taxon>
        <taxon>Gammaproteobacteria</taxon>
        <taxon>Legionellales</taxon>
        <taxon>Coxiellaceae</taxon>
        <taxon>Rickettsiella</taxon>
    </lineage>
</organism>
<feature type="transmembrane region" description="Helical" evidence="8">
    <location>
        <begin position="200"/>
        <end position="218"/>
    </location>
</feature>
<keyword evidence="7 8" id="KW-0472">Membrane</keyword>
<dbReference type="PANTHER" id="PTHR42718">
    <property type="entry name" value="MAJOR FACILITATOR SUPERFAMILY MULTIDRUG TRANSPORTER MFSC"/>
    <property type="match status" value="1"/>
</dbReference>
<evidence type="ECO:0000256" key="4">
    <source>
        <dbReference type="ARBA" id="ARBA00022475"/>
    </source>
</evidence>
<feature type="transmembrane region" description="Helical" evidence="8">
    <location>
        <begin position="79"/>
        <end position="98"/>
    </location>
</feature>
<feature type="transmembrane region" description="Helical" evidence="8">
    <location>
        <begin position="12"/>
        <end position="36"/>
    </location>
</feature>
<keyword evidence="6 8" id="KW-1133">Transmembrane helix</keyword>
<feature type="transmembrane region" description="Helical" evidence="8">
    <location>
        <begin position="362"/>
        <end position="384"/>
    </location>
</feature>
<dbReference type="InterPro" id="IPR011701">
    <property type="entry name" value="MFS"/>
</dbReference>
<keyword evidence="5 8" id="KW-0812">Transmembrane</keyword>
<reference evidence="10" key="2">
    <citation type="submission" date="2007-10" db="EMBL/GenBank/DDBJ databases">
        <authorList>
            <person name="Myers G.S."/>
        </authorList>
    </citation>
    <scope>NUCLEOTIDE SEQUENCE [LARGE SCALE GENOMIC DNA]</scope>
</reference>
<dbReference type="Gene3D" id="1.20.1720.10">
    <property type="entry name" value="Multidrug resistance protein D"/>
    <property type="match status" value="1"/>
</dbReference>
<feature type="transmembrane region" description="Helical" evidence="8">
    <location>
        <begin position="301"/>
        <end position="320"/>
    </location>
</feature>
<feature type="transmembrane region" description="Helical" evidence="8">
    <location>
        <begin position="137"/>
        <end position="155"/>
    </location>
</feature>
<dbReference type="Proteomes" id="UP000054075">
    <property type="component" value="Unassembled WGS sequence"/>
</dbReference>
<dbReference type="Gene3D" id="1.20.1250.20">
    <property type="entry name" value="MFS general substrate transporter like domains"/>
    <property type="match status" value="1"/>
</dbReference>
<comment type="similarity">
    <text evidence="2">Belongs to the major facilitator superfamily. EmrB family.</text>
</comment>
<feature type="transmembrane region" description="Helical" evidence="8">
    <location>
        <begin position="230"/>
        <end position="247"/>
    </location>
</feature>
<comment type="subcellular location">
    <subcellularLocation>
        <location evidence="1">Cell membrane</location>
        <topology evidence="1">Multi-pass membrane protein</topology>
    </subcellularLocation>
</comment>
<evidence type="ECO:0000259" key="9">
    <source>
        <dbReference type="PROSITE" id="PS50850"/>
    </source>
</evidence>
<dbReference type="STRING" id="59196.RICGR_0833"/>
<feature type="domain" description="Major facilitator superfamily (MFS) profile" evidence="9">
    <location>
        <begin position="13"/>
        <end position="502"/>
    </location>
</feature>
<dbReference type="CDD" id="cd17321">
    <property type="entry name" value="MFS_MMR_MDR_like"/>
    <property type="match status" value="1"/>
</dbReference>
<keyword evidence="11" id="KW-1185">Reference proteome</keyword>
<evidence type="ECO:0000313" key="10">
    <source>
        <dbReference type="EMBL" id="EDP45930.1"/>
    </source>
</evidence>
<dbReference type="InterPro" id="IPR020846">
    <property type="entry name" value="MFS_dom"/>
</dbReference>
<dbReference type="AlphaFoldDB" id="A8PMU8"/>
<comment type="caution">
    <text evidence="10">The sequence shown here is derived from an EMBL/GenBank/DDBJ whole genome shotgun (WGS) entry which is preliminary data.</text>
</comment>
<evidence type="ECO:0000256" key="7">
    <source>
        <dbReference type="ARBA" id="ARBA00023136"/>
    </source>
</evidence>
<evidence type="ECO:0000313" key="11">
    <source>
        <dbReference type="Proteomes" id="UP000054075"/>
    </source>
</evidence>
<keyword evidence="3" id="KW-0813">Transport</keyword>
<keyword evidence="4" id="KW-1003">Cell membrane</keyword>
<evidence type="ECO:0000256" key="1">
    <source>
        <dbReference type="ARBA" id="ARBA00004651"/>
    </source>
</evidence>
<dbReference type="Pfam" id="PF07690">
    <property type="entry name" value="MFS_1"/>
    <property type="match status" value="1"/>
</dbReference>
<dbReference type="InterPro" id="IPR036259">
    <property type="entry name" value="MFS_trans_sf"/>
</dbReference>
<dbReference type="GO" id="GO:0022857">
    <property type="term" value="F:transmembrane transporter activity"/>
    <property type="evidence" value="ECO:0007669"/>
    <property type="project" value="InterPro"/>
</dbReference>
<proteinExistence type="inferred from homology"/>
<dbReference type="GO" id="GO:0005886">
    <property type="term" value="C:plasma membrane"/>
    <property type="evidence" value="ECO:0007669"/>
    <property type="project" value="UniProtKB-SubCell"/>
</dbReference>
<dbReference type="OrthoDB" id="9812221at2"/>
<dbReference type="EMBL" id="AAQJ02000001">
    <property type="protein sequence ID" value="EDP45930.1"/>
    <property type="molecule type" value="Genomic_DNA"/>
</dbReference>
<sequence length="503" mass="55901">MLKLTENNRKWWILLAMSTSLSLIFIDQTALVVALPAIQRELNLTSSLTQWVINAYLLTLSTFILLGGKIGDRWGHKRAFLLGVIVFLMGSVGCALSHSSSWLILLRGLQGIGGALMMPSTNALITNAFPDKERGRALGMYVALAAIFLALGPLLGGFLTQFFDWRAVFWINVPIALISIILAFASVPGWTRTEKLNIDWLGFFISTLFISSFVLSFMEGSHWGWTSPSIVGLLFFSFISLGVFIVWETHHHHPFVELDLFKNSTFSILFSILLMIQSVGIIFVFWSLFLQNILHYTPLKAGLFLLPAMLPLIFMAPIGGHLRDRYGPKKPMSWGALLVILSLIWIGIFSHHQRYVLLLPGFLGFGIGMPLILSGIMATAMTIVGTQQRGIASALLNGARQLGTSMGLAVLAGLLSSVNKWQLSFRLKHYMHSFSLKESQIDGLLAKSKHAMRAVNHLSVENLAWLKHTMTISYVTAFSFTMFVAAFLVSMTFALIFKIPSQK</sequence>
<gene>
    <name evidence="10" type="ORF">RICGR_0833</name>
</gene>
<evidence type="ECO:0000256" key="2">
    <source>
        <dbReference type="ARBA" id="ARBA00008537"/>
    </source>
</evidence>
<evidence type="ECO:0000256" key="8">
    <source>
        <dbReference type="SAM" id="Phobius"/>
    </source>
</evidence>
<evidence type="ECO:0000256" key="6">
    <source>
        <dbReference type="ARBA" id="ARBA00022989"/>
    </source>
</evidence>
<dbReference type="PANTHER" id="PTHR42718:SF9">
    <property type="entry name" value="MAJOR FACILITATOR SUPERFAMILY MULTIDRUG TRANSPORTER MFSC"/>
    <property type="match status" value="1"/>
</dbReference>
<dbReference type="NCBIfam" id="TIGR00711">
    <property type="entry name" value="efflux_EmrB"/>
    <property type="match status" value="1"/>
</dbReference>
<dbReference type="eggNOG" id="COG0477">
    <property type="taxonomic scope" value="Bacteria"/>
</dbReference>
<dbReference type="SUPFAM" id="SSF103473">
    <property type="entry name" value="MFS general substrate transporter"/>
    <property type="match status" value="1"/>
</dbReference>
<feature type="transmembrane region" description="Helical" evidence="8">
    <location>
        <begin position="167"/>
        <end position="188"/>
    </location>
</feature>
<dbReference type="PRINTS" id="PR01036">
    <property type="entry name" value="TCRTETB"/>
</dbReference>